<name>A0A974PJA0_9BACL</name>
<keyword evidence="2" id="KW-1185">Reference proteome</keyword>
<dbReference type="Proteomes" id="UP000595841">
    <property type="component" value="Plasmid unnamed1"/>
</dbReference>
<accession>A0A974PJA0</accession>
<dbReference type="RefSeq" id="WP_157771379.1">
    <property type="nucleotide sequence ID" value="NZ_CP068596.1"/>
</dbReference>
<gene>
    <name evidence="1" type="ORF">JI735_34185</name>
</gene>
<keyword evidence="1" id="KW-0614">Plasmid</keyword>
<dbReference type="AlphaFoldDB" id="A0A974PJA0"/>
<evidence type="ECO:0000313" key="1">
    <source>
        <dbReference type="EMBL" id="QQZ64491.1"/>
    </source>
</evidence>
<sequence length="55" mass="6488">MDIQNFKVAISSWPNEFGKEYWTISDGVNEKGEFESEEEAENNMLQIIQNWRCDS</sequence>
<dbReference type="KEGG" id="pson:JI735_34185"/>
<dbReference type="EMBL" id="CP068596">
    <property type="protein sequence ID" value="QQZ64491.1"/>
    <property type="molecule type" value="Genomic_DNA"/>
</dbReference>
<organism evidence="1 2">
    <name type="scientific">Paenibacillus sonchi</name>
    <dbReference type="NCBI Taxonomy" id="373687"/>
    <lineage>
        <taxon>Bacteria</taxon>
        <taxon>Bacillati</taxon>
        <taxon>Bacillota</taxon>
        <taxon>Bacilli</taxon>
        <taxon>Bacillales</taxon>
        <taxon>Paenibacillaceae</taxon>
        <taxon>Paenibacillus</taxon>
        <taxon>Paenibacillus sonchi group</taxon>
    </lineage>
</organism>
<proteinExistence type="predicted"/>
<evidence type="ECO:0000313" key="2">
    <source>
        <dbReference type="Proteomes" id="UP000595841"/>
    </source>
</evidence>
<protein>
    <submittedName>
        <fullName evidence="1">Uncharacterized protein</fullName>
    </submittedName>
</protein>
<reference evidence="1 2" key="1">
    <citation type="submission" date="2021-01" db="EMBL/GenBank/DDBJ databases">
        <title>Whole genome sequence of Paenibacillus sonchi LMG 24727 for comparative genomics.</title>
        <authorList>
            <person name="Lee G."/>
            <person name="Kim M.-J."/>
            <person name="Lim K."/>
            <person name="Shin J.-H."/>
        </authorList>
    </citation>
    <scope>NUCLEOTIDE SEQUENCE [LARGE SCALE GENOMIC DNA]</scope>
    <source>
        <strain evidence="1 2">LMG 24727</strain>
        <plasmid evidence="1 2">unnamed1</plasmid>
    </source>
</reference>
<geneLocation type="plasmid" evidence="1 2">
    <name>unnamed1</name>
</geneLocation>